<dbReference type="InterPro" id="IPR027417">
    <property type="entry name" value="P-loop_NTPase"/>
</dbReference>
<dbReference type="SUPFAM" id="SSF52540">
    <property type="entry name" value="P-loop containing nucleoside triphosphate hydrolases"/>
    <property type="match status" value="2"/>
</dbReference>
<keyword evidence="3" id="KW-1185">Reference proteome</keyword>
<organism evidence="2 3">
    <name type="scientific">Gulosibacter molinativorax</name>
    <dbReference type="NCBI Taxonomy" id="256821"/>
    <lineage>
        <taxon>Bacteria</taxon>
        <taxon>Bacillati</taxon>
        <taxon>Actinomycetota</taxon>
        <taxon>Actinomycetes</taxon>
        <taxon>Micrococcales</taxon>
        <taxon>Microbacteriaceae</taxon>
        <taxon>Gulosibacter</taxon>
    </lineage>
</organism>
<gene>
    <name evidence="2" type="ORF">C7K25_08710</name>
</gene>
<dbReference type="EMBL" id="PXVD01000012">
    <property type="protein sequence ID" value="MDJ1371447.1"/>
    <property type="molecule type" value="Genomic_DNA"/>
</dbReference>
<proteinExistence type="predicted"/>
<reference evidence="2" key="1">
    <citation type="submission" date="2018-03" db="EMBL/GenBank/DDBJ databases">
        <authorList>
            <person name="Nunes O.C."/>
            <person name="Lopes A.R."/>
            <person name="Froufe H."/>
            <person name="Munoz-Merida A."/>
            <person name="Barroso C."/>
            <person name="Egas C."/>
        </authorList>
    </citation>
    <scope>NUCLEOTIDE SEQUENCE</scope>
    <source>
        <strain evidence="2">ON4</strain>
    </source>
</reference>
<evidence type="ECO:0000313" key="2">
    <source>
        <dbReference type="EMBL" id="MDJ1371447.1"/>
    </source>
</evidence>
<comment type="caution">
    <text evidence="2">The sequence shown here is derived from an EMBL/GenBank/DDBJ whole genome shotgun (WGS) entry which is preliminary data.</text>
</comment>
<evidence type="ECO:0000313" key="3">
    <source>
        <dbReference type="Proteomes" id="UP001170379"/>
    </source>
</evidence>
<dbReference type="RefSeq" id="WP_035732742.1">
    <property type="nucleotide sequence ID" value="NZ_CP028426.1"/>
</dbReference>
<keyword evidence="2" id="KW-0378">Hydrolase</keyword>
<dbReference type="Pfam" id="PF00271">
    <property type="entry name" value="Helicase_C"/>
    <property type="match status" value="1"/>
</dbReference>
<keyword evidence="2" id="KW-0347">Helicase</keyword>
<protein>
    <submittedName>
        <fullName evidence="2">Helicase</fullName>
    </submittedName>
</protein>
<evidence type="ECO:0000259" key="1">
    <source>
        <dbReference type="SMART" id="SM00487"/>
    </source>
</evidence>
<dbReference type="InterPro" id="IPR014001">
    <property type="entry name" value="Helicase_ATP-bd"/>
</dbReference>
<accession>A0ABT7C8H2</accession>
<sequence length="1041" mass="114462">MTSSVDVNAVMRSLKGFQRATVDHVFEQFYGTAGGSGRFLVADETGLGKSIVAKGLIARAIDHLESDDSVDRIDIVYVCSNADLATQNLRRLNVTGDDHLGFASRLTMLAKESQRLSEPSKGPGKKVNLISFTPGTSFSEGGHRAGAAPERALITLLLDGLFNRDESQRRATRILLQGQVSSVDRFGSVHVEGMRRSVVDGLDPVIAGKFADLIRADGTAERFLSLRDAHLEPGATLEGTAWHQAQDLIARMRQALAHAGVETLEPDLVILDEFQRFRHLLNAESGDAAELAHSLFEYGNAKVLLLSATPYKPFTNGNDEDDHYRDFLATVNFLSGGRAEVGEGLQRALESYRHALSRGERGAAEASRVREILLPVMSRSERPRLSEKDDLVRVIRPDVPVPSSGDLVGAVHLRELAEILRSPLSIEYWKSIPYFVNFMENYRIGAKLKEAQESRPEELERALGATQSLDAAGIKAYEPIDFGNGKLRALADRTIGEGMWKLLWLPPSMPYLKPGRVYSTVDVGLTKTVLFSAWTATPTSVASLLSHEADRLTFDGLTAAEEMMARPRSRRLSYTERDGRLEDMSTLQLFWPHPELAKAGDQLVLRAGSGAALERDQLVDAVGARLRTGTELEDAPTAYFAYPGAFPEGVDAGRIGSVTVEEDLSGVASEQERQERARAQRTALEAHVAEAQRIAREHAGAVPAHPDLARLAAFAPGNIAWRALRSVSAQAVTDAELWHAARVVSTALRSMFHRADSSARIVALYPGDHRDYWQLVLEYCADGNLQAVLDEYAFQLQLESGGGTEQLLDSKGVMEVAERIAAAIGMLPATYVAHDNTLERERISMTARFAVRYGGTAGKQSSESVGQRMSSVRHSFNSPFAPFVLASTSAGQEGIDFHWWSHEVVHWDLPSSPVDFEQREGRVNRFAGHAIRKNIAEAHGDAVLDAGSRHPWRDAFAEAERVDNGHGEFSPWWIYPGSSRVNRVLVTYPFSSDAAKYERLRDDLTRYRLTLGQPRQGDMVEMLAKRGVDGADVASIDLRPD</sequence>
<reference evidence="2" key="2">
    <citation type="journal article" date="2022" name="Sci. Rep.">
        <title>In silico prediction of the enzymes involved in the degradation of the herbicide molinate by Gulosibacter molinativorax ON4T.</title>
        <authorList>
            <person name="Lopes A.R."/>
            <person name="Bunin E."/>
            <person name="Viana A.T."/>
            <person name="Froufe H."/>
            <person name="Munoz-Merida A."/>
            <person name="Pinho D."/>
            <person name="Figueiredo J."/>
            <person name="Barroso C."/>
            <person name="Vaz-Moreira I."/>
            <person name="Bellanger X."/>
            <person name="Egas C."/>
            <person name="Nunes O.C."/>
        </authorList>
    </citation>
    <scope>NUCLEOTIDE SEQUENCE</scope>
    <source>
        <strain evidence="2">ON4</strain>
    </source>
</reference>
<dbReference type="Gene3D" id="3.40.50.300">
    <property type="entry name" value="P-loop containing nucleotide triphosphate hydrolases"/>
    <property type="match status" value="2"/>
</dbReference>
<feature type="domain" description="Helicase ATP-binding" evidence="1">
    <location>
        <begin position="10"/>
        <end position="340"/>
    </location>
</feature>
<dbReference type="InterPro" id="IPR001650">
    <property type="entry name" value="Helicase_C-like"/>
</dbReference>
<dbReference type="SMART" id="SM00487">
    <property type="entry name" value="DEXDc"/>
    <property type="match status" value="1"/>
</dbReference>
<keyword evidence="2" id="KW-0547">Nucleotide-binding</keyword>
<keyword evidence="2" id="KW-0067">ATP-binding</keyword>
<dbReference type="Proteomes" id="UP001170379">
    <property type="component" value="Unassembled WGS sequence"/>
</dbReference>
<dbReference type="GO" id="GO:0004386">
    <property type="term" value="F:helicase activity"/>
    <property type="evidence" value="ECO:0007669"/>
    <property type="project" value="UniProtKB-KW"/>
</dbReference>
<name>A0ABT7C8H2_9MICO</name>